<feature type="binding site" evidence="4 7">
    <location>
        <position position="34"/>
    </location>
    <ligand>
        <name>NAD(+)</name>
        <dbReference type="ChEBI" id="CHEBI:57540"/>
    </ligand>
</feature>
<dbReference type="InterPro" id="IPR022383">
    <property type="entry name" value="Lactate/malate_DH_C"/>
</dbReference>
<dbReference type="GO" id="GO:0006089">
    <property type="term" value="P:lactate metabolic process"/>
    <property type="evidence" value="ECO:0007669"/>
    <property type="project" value="TreeGrafter"/>
</dbReference>
<evidence type="ECO:0000256" key="5">
    <source>
        <dbReference type="PIRSR" id="PIRSR000102-1"/>
    </source>
</evidence>
<feature type="binding site" evidence="4 7">
    <location>
        <position position="96"/>
    </location>
    <ligand>
        <name>NAD(+)</name>
        <dbReference type="ChEBI" id="CHEBI:57540"/>
    </ligand>
</feature>
<feature type="domain" description="Lactate/malate dehydrogenase N-terminal" evidence="8">
    <location>
        <begin position="5"/>
        <end position="143"/>
    </location>
</feature>
<organism evidence="10 11">
    <name type="scientific">Anaerobaca lacustris</name>
    <dbReference type="NCBI Taxonomy" id="3044600"/>
    <lineage>
        <taxon>Bacteria</taxon>
        <taxon>Pseudomonadati</taxon>
        <taxon>Planctomycetota</taxon>
        <taxon>Phycisphaerae</taxon>
        <taxon>Sedimentisphaerales</taxon>
        <taxon>Anaerobacaceae</taxon>
        <taxon>Anaerobaca</taxon>
    </lineage>
</organism>
<evidence type="ECO:0000256" key="1">
    <source>
        <dbReference type="ARBA" id="ARBA00022532"/>
    </source>
</evidence>
<keyword evidence="11" id="KW-1185">Reference proteome</keyword>
<keyword evidence="2 4" id="KW-0560">Oxidoreductase</keyword>
<dbReference type="SUPFAM" id="SSF51735">
    <property type="entry name" value="NAD(P)-binding Rossmann-fold domains"/>
    <property type="match status" value="1"/>
</dbReference>
<evidence type="ECO:0000256" key="4">
    <source>
        <dbReference type="HAMAP-Rule" id="MF_00487"/>
    </source>
</evidence>
<dbReference type="CDD" id="cd01339">
    <property type="entry name" value="LDH-like_MDH"/>
    <property type="match status" value="1"/>
</dbReference>
<name>A0AAW6U1A8_9BACT</name>
<dbReference type="FunFam" id="3.90.110.10:FF:000004">
    <property type="entry name" value="Malate dehydrogenase"/>
    <property type="match status" value="1"/>
</dbReference>
<dbReference type="InterPro" id="IPR001236">
    <property type="entry name" value="Lactate/malate_DH_N"/>
</dbReference>
<dbReference type="RefSeq" id="WP_349247183.1">
    <property type="nucleotide sequence ID" value="NZ_JASCXX010000053.1"/>
</dbReference>
<feature type="domain" description="Lactate/malate dehydrogenase C-terminal" evidence="9">
    <location>
        <begin position="148"/>
        <end position="299"/>
    </location>
</feature>
<evidence type="ECO:0000259" key="9">
    <source>
        <dbReference type="Pfam" id="PF02866"/>
    </source>
</evidence>
<dbReference type="InterPro" id="IPR011275">
    <property type="entry name" value="Malate_DH_type3"/>
</dbReference>
<dbReference type="FunFam" id="3.40.50.720:FF:000018">
    <property type="entry name" value="Malate dehydrogenase"/>
    <property type="match status" value="1"/>
</dbReference>
<dbReference type="PANTHER" id="PTHR43128:SF16">
    <property type="entry name" value="L-LACTATE DEHYDROGENASE"/>
    <property type="match status" value="1"/>
</dbReference>
<dbReference type="AlphaFoldDB" id="A0AAW6U1A8"/>
<dbReference type="SUPFAM" id="SSF56327">
    <property type="entry name" value="LDH C-terminal domain-like"/>
    <property type="match status" value="1"/>
</dbReference>
<dbReference type="Gene3D" id="3.90.110.10">
    <property type="entry name" value="Lactate dehydrogenase/glycoside hydrolase, family 4, C-terminal"/>
    <property type="match status" value="1"/>
</dbReference>
<evidence type="ECO:0000256" key="2">
    <source>
        <dbReference type="ARBA" id="ARBA00023002"/>
    </source>
</evidence>
<comment type="function">
    <text evidence="4">Catalyzes the reversible oxidation of malate to oxaloacetate.</text>
</comment>
<feature type="binding site" evidence="4 6">
    <location>
        <position position="89"/>
    </location>
    <ligand>
        <name>substrate</name>
    </ligand>
</feature>
<dbReference type="PIRSF" id="PIRSF000102">
    <property type="entry name" value="Lac_mal_DH"/>
    <property type="match status" value="1"/>
</dbReference>
<evidence type="ECO:0000256" key="3">
    <source>
        <dbReference type="ARBA" id="ARBA00023027"/>
    </source>
</evidence>
<dbReference type="Proteomes" id="UP001431776">
    <property type="component" value="Unassembled WGS sequence"/>
</dbReference>
<dbReference type="EC" id="1.1.1.37" evidence="4"/>
<accession>A0AAW6U1A8</accession>
<feature type="binding site" evidence="4 6">
    <location>
        <position position="83"/>
    </location>
    <ligand>
        <name>substrate</name>
    </ligand>
</feature>
<comment type="catalytic activity">
    <reaction evidence="4">
        <text>(S)-malate + NAD(+) = oxaloacetate + NADH + H(+)</text>
        <dbReference type="Rhea" id="RHEA:21432"/>
        <dbReference type="ChEBI" id="CHEBI:15378"/>
        <dbReference type="ChEBI" id="CHEBI:15589"/>
        <dbReference type="ChEBI" id="CHEBI:16452"/>
        <dbReference type="ChEBI" id="CHEBI:57540"/>
        <dbReference type="ChEBI" id="CHEBI:57945"/>
        <dbReference type="EC" id="1.1.1.37"/>
    </reaction>
</comment>
<reference evidence="10" key="1">
    <citation type="submission" date="2023-05" db="EMBL/GenBank/DDBJ databases">
        <title>Anaerotaeda fermentans gen. nov., sp. nov., a novel anaerobic planctomycete of the new family within the order Sedimentisphaerales isolated from Taman Peninsula, Russia.</title>
        <authorList>
            <person name="Khomyakova M.A."/>
            <person name="Merkel A.Y."/>
            <person name="Slobodkin A.I."/>
        </authorList>
    </citation>
    <scope>NUCLEOTIDE SEQUENCE</scope>
    <source>
        <strain evidence="10">M17dextr</strain>
    </source>
</reference>
<proteinExistence type="inferred from homology"/>
<evidence type="ECO:0000259" key="8">
    <source>
        <dbReference type="Pfam" id="PF00056"/>
    </source>
</evidence>
<dbReference type="GO" id="GO:0004459">
    <property type="term" value="F:L-lactate dehydrogenase (NAD+) activity"/>
    <property type="evidence" value="ECO:0007669"/>
    <property type="project" value="TreeGrafter"/>
</dbReference>
<evidence type="ECO:0000313" key="11">
    <source>
        <dbReference type="Proteomes" id="UP001431776"/>
    </source>
</evidence>
<dbReference type="GO" id="GO:0030060">
    <property type="term" value="F:L-malate dehydrogenase (NAD+) activity"/>
    <property type="evidence" value="ECO:0007669"/>
    <property type="project" value="UniProtKB-UniRule"/>
</dbReference>
<feature type="binding site" evidence="4 6">
    <location>
        <position position="121"/>
    </location>
    <ligand>
        <name>substrate</name>
    </ligand>
</feature>
<dbReference type="InterPro" id="IPR001557">
    <property type="entry name" value="L-lactate/malate_DH"/>
</dbReference>
<evidence type="ECO:0000256" key="6">
    <source>
        <dbReference type="PIRSR" id="PIRSR000102-2"/>
    </source>
</evidence>
<comment type="caution">
    <text evidence="4">Lacks conserved residue(s) required for the propagation of feature annotation.</text>
</comment>
<dbReference type="HAMAP" id="MF_00487">
    <property type="entry name" value="Malate_dehydrog_3"/>
    <property type="match status" value="1"/>
</dbReference>
<evidence type="ECO:0000313" key="10">
    <source>
        <dbReference type="EMBL" id="MDI6451776.1"/>
    </source>
</evidence>
<dbReference type="PRINTS" id="PR00086">
    <property type="entry name" value="LLDHDRGNASE"/>
</dbReference>
<feature type="binding site" evidence="4 6">
    <location>
        <position position="152"/>
    </location>
    <ligand>
        <name>substrate</name>
    </ligand>
</feature>
<comment type="similarity">
    <text evidence="4">Belongs to the LDH/MDH superfamily. MDH type 3 family.</text>
</comment>
<gene>
    <name evidence="4 10" type="primary">mdh</name>
    <name evidence="10" type="ORF">QJ522_22130</name>
</gene>
<dbReference type="PANTHER" id="PTHR43128">
    <property type="entry name" value="L-2-HYDROXYCARBOXYLATE DEHYDROGENASE (NAD(P)(+))"/>
    <property type="match status" value="1"/>
</dbReference>
<keyword evidence="3 4" id="KW-0520">NAD</keyword>
<dbReference type="Pfam" id="PF02866">
    <property type="entry name" value="Ldh_1_C"/>
    <property type="match status" value="1"/>
</dbReference>
<dbReference type="Gene3D" id="3.40.50.720">
    <property type="entry name" value="NAD(P)-binding Rossmann-like Domain"/>
    <property type="match status" value="1"/>
</dbReference>
<dbReference type="EMBL" id="JASCXX010000053">
    <property type="protein sequence ID" value="MDI6451776.1"/>
    <property type="molecule type" value="Genomic_DNA"/>
</dbReference>
<feature type="binding site" evidence="4 7">
    <location>
        <begin position="10"/>
        <end position="15"/>
    </location>
    <ligand>
        <name>NAD(+)</name>
        <dbReference type="ChEBI" id="CHEBI:57540"/>
    </ligand>
</feature>
<evidence type="ECO:0000256" key="7">
    <source>
        <dbReference type="PIRSR" id="PIRSR000102-3"/>
    </source>
</evidence>
<dbReference type="InterPro" id="IPR015955">
    <property type="entry name" value="Lactate_DH/Glyco_Ohase_4_C"/>
</dbReference>
<dbReference type="NCBIfam" id="TIGR01763">
    <property type="entry name" value="MalateDH_bact"/>
    <property type="match status" value="1"/>
</dbReference>
<feature type="binding site" evidence="7">
    <location>
        <begin position="119"/>
        <end position="121"/>
    </location>
    <ligand>
        <name>NAD(+)</name>
        <dbReference type="ChEBI" id="CHEBI:57540"/>
    </ligand>
</feature>
<dbReference type="Pfam" id="PF00056">
    <property type="entry name" value="Ldh_1_N"/>
    <property type="match status" value="1"/>
</dbReference>
<protein>
    <recommendedName>
        <fullName evidence="4">Malate dehydrogenase</fullName>
        <ecNumber evidence="4">1.1.1.37</ecNumber>
    </recommendedName>
</protein>
<keyword evidence="1 4" id="KW-0816">Tricarboxylic acid cycle</keyword>
<feature type="active site" description="Proton acceptor" evidence="4 5">
    <location>
        <position position="176"/>
    </location>
</feature>
<dbReference type="NCBIfam" id="NF004863">
    <property type="entry name" value="PRK06223.1"/>
    <property type="match status" value="1"/>
</dbReference>
<dbReference type="GO" id="GO:0006099">
    <property type="term" value="P:tricarboxylic acid cycle"/>
    <property type="evidence" value="ECO:0007669"/>
    <property type="project" value="UniProtKB-UniRule"/>
</dbReference>
<comment type="caution">
    <text evidence="10">The sequence shown here is derived from an EMBL/GenBank/DDBJ whole genome shotgun (WGS) entry which is preliminary data.</text>
</comment>
<sequence>MAKEKITVVGAGNVGATTAHIAATRRLGQIVLLDIVEGLAEGKALDMAEASGLYGSEQRVVGTTDWAAADGSDVVIVTSGVPRKPGMSRDDLLATNANIVKSVSEQIAKHCPNAFVIVVCNPLDAMVHVVAKTTGFPSQRILGMAGALDSARFRYFLACELDVCVDDIQCVLMGGHGDDMVPLPRFTSISGVPIAQFLREAKIAELVERTRKGGIEVVNLMGTSAYYAPAAGAVKMAEAILRDTRGIFSCSACCRDEYGVGGYFVGVPAVLGRQGVERVIELDLDDTEKREFAESLAHVQELVAAVDRIL</sequence>
<dbReference type="InterPro" id="IPR036291">
    <property type="entry name" value="NAD(P)-bd_dom_sf"/>
</dbReference>